<dbReference type="InterPro" id="IPR036271">
    <property type="entry name" value="Tet_transcr_reg_TetR-rel_C_sf"/>
</dbReference>
<dbReference type="SUPFAM" id="SSF48498">
    <property type="entry name" value="Tetracyclin repressor-like, C-terminal domain"/>
    <property type="match status" value="1"/>
</dbReference>
<reference evidence="6 7" key="1">
    <citation type="journal article" date="2016" name="Syst. Appl. Microbiol.">
        <title>Pararhizobium polonicum sp. nov. isolated from tumors on stone fruit rootstocks.</title>
        <authorList>
            <person name="Pulawska J."/>
            <person name="Kuzmanovic N."/>
            <person name="Willems A."/>
            <person name="Pothier J.F."/>
        </authorList>
    </citation>
    <scope>NUCLEOTIDE SEQUENCE [LARGE SCALE GENOMIC DNA]</scope>
    <source>
        <strain evidence="6 7">F5.1</strain>
    </source>
</reference>
<dbReference type="Proteomes" id="UP000093111">
    <property type="component" value="Unassembled WGS sequence"/>
</dbReference>
<dbReference type="InterPro" id="IPR011075">
    <property type="entry name" value="TetR_C"/>
</dbReference>
<keyword evidence="2 4" id="KW-0238">DNA-binding</keyword>
<dbReference type="GO" id="GO:0000976">
    <property type="term" value="F:transcription cis-regulatory region binding"/>
    <property type="evidence" value="ECO:0007669"/>
    <property type="project" value="TreeGrafter"/>
</dbReference>
<evidence type="ECO:0000313" key="7">
    <source>
        <dbReference type="Proteomes" id="UP000093111"/>
    </source>
</evidence>
<dbReference type="Gene3D" id="1.10.10.60">
    <property type="entry name" value="Homeodomain-like"/>
    <property type="match status" value="1"/>
</dbReference>
<dbReference type="SUPFAM" id="SSF46689">
    <property type="entry name" value="Homeodomain-like"/>
    <property type="match status" value="1"/>
</dbReference>
<dbReference type="InterPro" id="IPR009057">
    <property type="entry name" value="Homeodomain-like_sf"/>
</dbReference>
<dbReference type="InterPro" id="IPR001647">
    <property type="entry name" value="HTH_TetR"/>
</dbReference>
<evidence type="ECO:0000256" key="2">
    <source>
        <dbReference type="ARBA" id="ARBA00023125"/>
    </source>
</evidence>
<keyword evidence="1" id="KW-0805">Transcription regulation</keyword>
<dbReference type="GO" id="GO:0003700">
    <property type="term" value="F:DNA-binding transcription factor activity"/>
    <property type="evidence" value="ECO:0007669"/>
    <property type="project" value="TreeGrafter"/>
</dbReference>
<dbReference type="Pfam" id="PF16859">
    <property type="entry name" value="TetR_C_11"/>
    <property type="match status" value="1"/>
</dbReference>
<dbReference type="STRING" id="1612624.ADU59_13875"/>
<gene>
    <name evidence="6" type="ORF">ADU59_13875</name>
</gene>
<dbReference type="PANTHER" id="PTHR30055">
    <property type="entry name" value="HTH-TYPE TRANSCRIPTIONAL REGULATOR RUTR"/>
    <property type="match status" value="1"/>
</dbReference>
<dbReference type="RefSeq" id="WP_068954717.1">
    <property type="nucleotide sequence ID" value="NZ_LGLV01000008.1"/>
</dbReference>
<evidence type="ECO:0000256" key="3">
    <source>
        <dbReference type="ARBA" id="ARBA00023163"/>
    </source>
</evidence>
<evidence type="ECO:0000313" key="6">
    <source>
        <dbReference type="EMBL" id="OBZ94893.1"/>
    </source>
</evidence>
<dbReference type="PROSITE" id="PS50977">
    <property type="entry name" value="HTH_TETR_2"/>
    <property type="match status" value="1"/>
</dbReference>
<evidence type="ECO:0000256" key="4">
    <source>
        <dbReference type="PROSITE-ProRule" id="PRU00335"/>
    </source>
</evidence>
<feature type="DNA-binding region" description="H-T-H motif" evidence="4">
    <location>
        <begin position="37"/>
        <end position="56"/>
    </location>
</feature>
<organism evidence="6 7">
    <name type="scientific">Pararhizobium polonicum</name>
    <dbReference type="NCBI Taxonomy" id="1612624"/>
    <lineage>
        <taxon>Bacteria</taxon>
        <taxon>Pseudomonadati</taxon>
        <taxon>Pseudomonadota</taxon>
        <taxon>Alphaproteobacteria</taxon>
        <taxon>Hyphomicrobiales</taxon>
        <taxon>Rhizobiaceae</taxon>
        <taxon>Rhizobium/Agrobacterium group</taxon>
        <taxon>Pararhizobium</taxon>
    </lineage>
</organism>
<evidence type="ECO:0000256" key="1">
    <source>
        <dbReference type="ARBA" id="ARBA00023015"/>
    </source>
</evidence>
<dbReference type="OrthoDB" id="9796019at2"/>
<dbReference type="EMBL" id="LGLV01000008">
    <property type="protein sequence ID" value="OBZ94893.1"/>
    <property type="molecule type" value="Genomic_DNA"/>
</dbReference>
<evidence type="ECO:0000259" key="5">
    <source>
        <dbReference type="PROSITE" id="PS50977"/>
    </source>
</evidence>
<dbReference type="AlphaFoldDB" id="A0A1C7P0Q6"/>
<dbReference type="Pfam" id="PF00440">
    <property type="entry name" value="TetR_N"/>
    <property type="match status" value="1"/>
</dbReference>
<dbReference type="PANTHER" id="PTHR30055:SF148">
    <property type="entry name" value="TETR-FAMILY TRANSCRIPTIONAL REGULATOR"/>
    <property type="match status" value="1"/>
</dbReference>
<keyword evidence="7" id="KW-1185">Reference proteome</keyword>
<dbReference type="PATRIC" id="fig|1612624.7.peg.4685"/>
<sequence>MNIRENIRPGGRSARVQASVHKAVRDLLSTMDRGDVTIPLIAAEAGVTPSTIYRRWGDLQELLADVAVEHLRPDAPPKDTGSARTDLELWAEQYADEMASGPGRAMIRDVLSSTGTETRNAGKCCGYTREQLQAIAARADDRGEAFPDVETVIDHVVAPIMFRILFDETPAAAGQVRLLVEKVLPER</sequence>
<feature type="domain" description="HTH tetR-type" evidence="5">
    <location>
        <begin position="14"/>
        <end position="74"/>
    </location>
</feature>
<keyword evidence="3" id="KW-0804">Transcription</keyword>
<proteinExistence type="predicted"/>
<dbReference type="InterPro" id="IPR050109">
    <property type="entry name" value="HTH-type_TetR-like_transc_reg"/>
</dbReference>
<name>A0A1C7P0Q6_9HYPH</name>
<accession>A0A1C7P0Q6</accession>
<comment type="caution">
    <text evidence="6">The sequence shown here is derived from an EMBL/GenBank/DDBJ whole genome shotgun (WGS) entry which is preliminary data.</text>
</comment>
<dbReference type="Gene3D" id="1.10.357.10">
    <property type="entry name" value="Tetracycline Repressor, domain 2"/>
    <property type="match status" value="1"/>
</dbReference>
<protein>
    <submittedName>
        <fullName evidence="6">TetR family transcriptional regulator</fullName>
    </submittedName>
</protein>